<dbReference type="EMBL" id="QFOI01000469">
    <property type="protein sequence ID" value="PZP41966.1"/>
    <property type="molecule type" value="Genomic_DNA"/>
</dbReference>
<dbReference type="AlphaFoldDB" id="A0A2W5G8W9"/>
<organism evidence="1 2">
    <name type="scientific">Pseudopedobacter saltans</name>
    <dbReference type="NCBI Taxonomy" id="151895"/>
    <lineage>
        <taxon>Bacteria</taxon>
        <taxon>Pseudomonadati</taxon>
        <taxon>Bacteroidota</taxon>
        <taxon>Sphingobacteriia</taxon>
        <taxon>Sphingobacteriales</taxon>
        <taxon>Sphingobacteriaceae</taxon>
        <taxon>Pseudopedobacter</taxon>
    </lineage>
</organism>
<proteinExistence type="predicted"/>
<protein>
    <submittedName>
        <fullName evidence="1">Uncharacterized protein</fullName>
    </submittedName>
</protein>
<accession>A0A2W5G8W9</accession>
<dbReference type="Proteomes" id="UP000249645">
    <property type="component" value="Unassembled WGS sequence"/>
</dbReference>
<comment type="caution">
    <text evidence="1">The sequence shown here is derived from an EMBL/GenBank/DDBJ whole genome shotgun (WGS) entry which is preliminary data.</text>
</comment>
<name>A0A2W5G8W9_9SPHI</name>
<sequence length="115" mass="13168">MSNRVKTKRPHLAVVKHIEKLGINYELSKYLPSKDNIYINGQPVRIKENYLHFSLGGDLKNFTYCLYFSSPADAVRRIVEYFTKYGGGVPAVSPTTGNKCVVLYEKNKLYYKKVA</sequence>
<evidence type="ECO:0000313" key="1">
    <source>
        <dbReference type="EMBL" id="PZP41966.1"/>
    </source>
</evidence>
<gene>
    <name evidence="1" type="ORF">DI598_17560</name>
</gene>
<reference evidence="1 2" key="1">
    <citation type="submission" date="2017-11" db="EMBL/GenBank/DDBJ databases">
        <title>Infants hospitalized years apart are colonized by the same room-sourced microbial strains.</title>
        <authorList>
            <person name="Brooks B."/>
            <person name="Olm M.R."/>
            <person name="Firek B.A."/>
            <person name="Baker R."/>
            <person name="Thomas B.C."/>
            <person name="Morowitz M.J."/>
            <person name="Banfield J.F."/>
        </authorList>
    </citation>
    <scope>NUCLEOTIDE SEQUENCE [LARGE SCALE GENOMIC DNA]</scope>
    <source>
        <strain evidence="1">S2_009_000_R2_76</strain>
    </source>
</reference>
<evidence type="ECO:0000313" key="2">
    <source>
        <dbReference type="Proteomes" id="UP000249645"/>
    </source>
</evidence>